<dbReference type="Proteomes" id="UP000093561">
    <property type="component" value="Unassembled WGS sequence"/>
</dbReference>
<protein>
    <submittedName>
        <fullName evidence="2">Uncharacterized protein</fullName>
    </submittedName>
</protein>
<dbReference type="AlphaFoldDB" id="A0AAF5RXF2"/>
<dbReference type="WBParaSite" id="mrna-Wban_09528">
    <property type="protein sequence ID" value="mrna-Wban_09528"/>
    <property type="gene ID" value="Wban_09528"/>
</dbReference>
<proteinExistence type="predicted"/>
<accession>A0AAF5RXF2</accession>
<evidence type="ECO:0000313" key="2">
    <source>
        <dbReference type="WBParaSite" id="mrna-Wban_09528"/>
    </source>
</evidence>
<reference evidence="1" key="2">
    <citation type="journal article" date="2016" name="Mol. Ecol.">
        <title>Population genomics of the filarial nematode parasite Wuchereria bancrofti from mosquitoes.</title>
        <authorList>
            <person name="Small S.T."/>
            <person name="Reimer L.J."/>
            <person name="Tisch D.J."/>
            <person name="King C.L."/>
            <person name="Christensen B.M."/>
            <person name="Siba P.M."/>
            <person name="Kazura J.W."/>
            <person name="Serre D."/>
            <person name="Zimmerman P.A."/>
        </authorList>
    </citation>
    <scope>NUCLEOTIDE SEQUENCE</scope>
    <source>
        <strain evidence="1">pt0022</strain>
    </source>
</reference>
<reference evidence="1" key="1">
    <citation type="submission" date="2015-03" db="EMBL/GenBank/DDBJ databases">
        <title>Wuchereria bancrofti Genome Sequencing Papua New Guinea Strain.</title>
        <authorList>
            <person name="Small S.T."/>
            <person name="Serre D."/>
            <person name="Zimmerman P.A."/>
        </authorList>
    </citation>
    <scope>NUCLEOTIDE SEQUENCE [LARGE SCALE GENOMIC DNA]</scope>
    <source>
        <strain evidence="1">pt0022</strain>
    </source>
</reference>
<sequence length="51" mass="6161">MMVVDQFENIIIHRSVVVIMKQFSFSPKMNNFLLNVIRITSIYRFKLEITR</sequence>
<reference evidence="2" key="3">
    <citation type="submission" date="2024-02" db="UniProtKB">
        <authorList>
            <consortium name="WormBaseParasite"/>
        </authorList>
    </citation>
    <scope>IDENTIFICATION</scope>
    <source>
        <strain evidence="2">pt0022</strain>
    </source>
</reference>
<organism evidence="1 2">
    <name type="scientific">Wuchereria bancrofti</name>
    <dbReference type="NCBI Taxonomy" id="6293"/>
    <lineage>
        <taxon>Eukaryota</taxon>
        <taxon>Metazoa</taxon>
        <taxon>Ecdysozoa</taxon>
        <taxon>Nematoda</taxon>
        <taxon>Chromadorea</taxon>
        <taxon>Rhabditida</taxon>
        <taxon>Spirurina</taxon>
        <taxon>Spiruromorpha</taxon>
        <taxon>Filarioidea</taxon>
        <taxon>Onchocercidae</taxon>
        <taxon>Wuchereria</taxon>
    </lineage>
</organism>
<name>A0AAF5RXF2_WUCBA</name>
<evidence type="ECO:0000313" key="1">
    <source>
        <dbReference type="Proteomes" id="UP000093561"/>
    </source>
</evidence>